<name>A0A0C3PFS6_PISTI</name>
<reference evidence="2 3" key="1">
    <citation type="submission" date="2014-04" db="EMBL/GenBank/DDBJ databases">
        <authorList>
            <consortium name="DOE Joint Genome Institute"/>
            <person name="Kuo A."/>
            <person name="Kohler A."/>
            <person name="Costa M.D."/>
            <person name="Nagy L.G."/>
            <person name="Floudas D."/>
            <person name="Copeland A."/>
            <person name="Barry K.W."/>
            <person name="Cichocki N."/>
            <person name="Veneault-Fourrey C."/>
            <person name="LaButti K."/>
            <person name="Lindquist E.A."/>
            <person name="Lipzen A."/>
            <person name="Lundell T."/>
            <person name="Morin E."/>
            <person name="Murat C."/>
            <person name="Sun H."/>
            <person name="Tunlid A."/>
            <person name="Henrissat B."/>
            <person name="Grigoriev I.V."/>
            <person name="Hibbett D.S."/>
            <person name="Martin F."/>
            <person name="Nordberg H.P."/>
            <person name="Cantor M.N."/>
            <person name="Hua S.X."/>
        </authorList>
    </citation>
    <scope>NUCLEOTIDE SEQUENCE [LARGE SCALE GENOMIC DNA]</scope>
    <source>
        <strain evidence="2 3">Marx 270</strain>
    </source>
</reference>
<organism evidence="2 3">
    <name type="scientific">Pisolithus tinctorius Marx 270</name>
    <dbReference type="NCBI Taxonomy" id="870435"/>
    <lineage>
        <taxon>Eukaryota</taxon>
        <taxon>Fungi</taxon>
        <taxon>Dikarya</taxon>
        <taxon>Basidiomycota</taxon>
        <taxon>Agaricomycotina</taxon>
        <taxon>Agaricomycetes</taxon>
        <taxon>Agaricomycetidae</taxon>
        <taxon>Boletales</taxon>
        <taxon>Sclerodermatineae</taxon>
        <taxon>Pisolithaceae</taxon>
        <taxon>Pisolithus</taxon>
    </lineage>
</organism>
<dbReference type="InParanoid" id="A0A0C3PFS6"/>
<dbReference type="HOGENOM" id="CLU_2590722_0_0_1"/>
<protein>
    <submittedName>
        <fullName evidence="2">Uncharacterized protein</fullName>
    </submittedName>
</protein>
<gene>
    <name evidence="2" type="ORF">M404DRAFT_993736</name>
</gene>
<feature type="compositionally biased region" description="Low complexity" evidence="1">
    <location>
        <begin position="33"/>
        <end position="46"/>
    </location>
</feature>
<evidence type="ECO:0000256" key="1">
    <source>
        <dbReference type="SAM" id="MobiDB-lite"/>
    </source>
</evidence>
<dbReference type="AlphaFoldDB" id="A0A0C3PFS6"/>
<reference evidence="3" key="2">
    <citation type="submission" date="2015-01" db="EMBL/GenBank/DDBJ databases">
        <title>Evolutionary Origins and Diversification of the Mycorrhizal Mutualists.</title>
        <authorList>
            <consortium name="DOE Joint Genome Institute"/>
            <consortium name="Mycorrhizal Genomics Consortium"/>
            <person name="Kohler A."/>
            <person name="Kuo A."/>
            <person name="Nagy L.G."/>
            <person name="Floudas D."/>
            <person name="Copeland A."/>
            <person name="Barry K.W."/>
            <person name="Cichocki N."/>
            <person name="Veneault-Fourrey C."/>
            <person name="LaButti K."/>
            <person name="Lindquist E.A."/>
            <person name="Lipzen A."/>
            <person name="Lundell T."/>
            <person name="Morin E."/>
            <person name="Murat C."/>
            <person name="Riley R."/>
            <person name="Ohm R."/>
            <person name="Sun H."/>
            <person name="Tunlid A."/>
            <person name="Henrissat B."/>
            <person name="Grigoriev I.V."/>
            <person name="Hibbett D.S."/>
            <person name="Martin F."/>
        </authorList>
    </citation>
    <scope>NUCLEOTIDE SEQUENCE [LARGE SCALE GENOMIC DNA]</scope>
    <source>
        <strain evidence="3">Marx 270</strain>
    </source>
</reference>
<evidence type="ECO:0000313" key="3">
    <source>
        <dbReference type="Proteomes" id="UP000054217"/>
    </source>
</evidence>
<sequence length="80" mass="8596">MPLSPARGLEVAPSTDSGGNRDPVANLTRSRDISSSSSPPRDFGSNSFPPPFPLVSYNIFQRSLFPAPQPCFVCCLFVHG</sequence>
<keyword evidence="3" id="KW-1185">Reference proteome</keyword>
<feature type="region of interest" description="Disordered" evidence="1">
    <location>
        <begin position="1"/>
        <end position="46"/>
    </location>
</feature>
<proteinExistence type="predicted"/>
<evidence type="ECO:0000313" key="2">
    <source>
        <dbReference type="EMBL" id="KIO12760.1"/>
    </source>
</evidence>
<dbReference type="EMBL" id="KN831947">
    <property type="protein sequence ID" value="KIO12760.1"/>
    <property type="molecule type" value="Genomic_DNA"/>
</dbReference>
<accession>A0A0C3PFS6</accession>
<dbReference type="Proteomes" id="UP000054217">
    <property type="component" value="Unassembled WGS sequence"/>
</dbReference>